<dbReference type="GO" id="GO:0003676">
    <property type="term" value="F:nucleic acid binding"/>
    <property type="evidence" value="ECO:0007669"/>
    <property type="project" value="InterPro"/>
</dbReference>
<dbReference type="InterPro" id="IPR012337">
    <property type="entry name" value="RNaseH-like_sf"/>
</dbReference>
<protein>
    <submittedName>
        <fullName evidence="2">Pol protein</fullName>
    </submittedName>
</protein>
<accession>Q27R07</accession>
<dbReference type="GO" id="GO:0015074">
    <property type="term" value="P:DNA integration"/>
    <property type="evidence" value="ECO:0007669"/>
    <property type="project" value="UniProtKB-KW"/>
</dbReference>
<keyword evidence="1" id="KW-0229">DNA integration</keyword>
<dbReference type="SUPFAM" id="SSF53098">
    <property type="entry name" value="Ribonuclease H-like"/>
    <property type="match status" value="1"/>
</dbReference>
<gene>
    <name evidence="2" type="primary">pol</name>
</gene>
<evidence type="ECO:0000313" key="2">
    <source>
        <dbReference type="EMBL" id="ABD52817.1"/>
    </source>
</evidence>
<proteinExistence type="predicted"/>
<name>Q27R07_HV1</name>
<dbReference type="Gene3D" id="3.30.420.10">
    <property type="entry name" value="Ribonuclease H-like superfamily/Ribonuclease H"/>
    <property type="match status" value="1"/>
</dbReference>
<feature type="non-terminal residue" evidence="2">
    <location>
        <position position="100"/>
    </location>
</feature>
<sequence length="100" mass="11160">QETAYFILKLAGRWPVKVVHTDNGSNFTSAAVESSLLVGRYPTGIWDSLQSPKSRSLVESMEIKGNKRKIIGTSKRTKLEHLLKTAGTKLGSIHFTNFKR</sequence>
<reference evidence="2" key="1">
    <citation type="journal article" date="2006" name="AIDS Res. Hum. Retroviruses">
        <title>HIV type 1 subtypes among STI patients in Nairobi: a genotypic study based on partial pol gene sequencing.</title>
        <authorList>
            <person name="Lihana R.W."/>
            <person name="Khamadi S.A."/>
            <person name="Kiptoo M.K."/>
            <person name="Kinyua J.G."/>
            <person name="Lagat N."/>
            <person name="Magoma G.N."/>
            <person name="Mwau M.M."/>
            <person name="Makokha E.P."/>
            <person name="Onyango V."/>
            <person name="Osman S."/>
            <person name="Okoth F.A."/>
            <person name="Songok E.M."/>
        </authorList>
    </citation>
    <scope>NUCLEOTIDE SEQUENCE</scope>
    <source>
        <strain evidence="2">96/ST2101</strain>
    </source>
</reference>
<dbReference type="EMBL" id="DQ387150">
    <property type="protein sequence ID" value="ABD52817.1"/>
    <property type="molecule type" value="Genomic_DNA"/>
</dbReference>
<evidence type="ECO:0000256" key="1">
    <source>
        <dbReference type="ARBA" id="ARBA00022908"/>
    </source>
</evidence>
<dbReference type="InterPro" id="IPR036397">
    <property type="entry name" value="RNaseH_sf"/>
</dbReference>
<organism evidence="2">
    <name type="scientific">Human immunodeficiency virus type 1</name>
    <name type="common">HIV-1</name>
    <dbReference type="NCBI Taxonomy" id="11676"/>
    <lineage>
        <taxon>Viruses</taxon>
        <taxon>Riboviria</taxon>
        <taxon>Pararnavirae</taxon>
        <taxon>Artverviricota</taxon>
        <taxon>Revtraviricetes</taxon>
        <taxon>Ortervirales</taxon>
        <taxon>Retroviridae</taxon>
        <taxon>Orthoretrovirinae</taxon>
        <taxon>Lentivirus</taxon>
        <taxon>Lentivirus humimdef1</taxon>
    </lineage>
</organism>
<feature type="non-terminal residue" evidence="2">
    <location>
        <position position="1"/>
    </location>
</feature>
<organismHost>
    <name type="scientific">Homo sapiens</name>
    <name type="common">Human</name>
    <dbReference type="NCBI Taxonomy" id="9606"/>
</organismHost>